<dbReference type="PANTHER" id="PTHR37944">
    <property type="entry name" value="PORIN B"/>
    <property type="match status" value="1"/>
</dbReference>
<feature type="chain" id="PRO_5007232240" evidence="2">
    <location>
        <begin position="29"/>
        <end position="628"/>
    </location>
</feature>
<dbReference type="EMBL" id="AE008692">
    <property type="protein sequence ID" value="AAV89471.1"/>
    <property type="molecule type" value="Genomic_DNA"/>
</dbReference>
<dbReference type="eggNOG" id="COG3659">
    <property type="taxonomic scope" value="Bacteria"/>
</dbReference>
<accession>Q5NP89</accession>
<evidence type="ECO:0000313" key="5">
    <source>
        <dbReference type="Proteomes" id="UP000001173"/>
    </source>
</evidence>
<organism evidence="4 5">
    <name type="scientific">Zymomonas mobilis subsp. mobilis (strain ATCC 31821 / ZM4 / CP4)</name>
    <dbReference type="NCBI Taxonomy" id="264203"/>
    <lineage>
        <taxon>Bacteria</taxon>
        <taxon>Pseudomonadati</taxon>
        <taxon>Pseudomonadota</taxon>
        <taxon>Alphaproteobacteria</taxon>
        <taxon>Sphingomonadales</taxon>
        <taxon>Zymomonadaceae</taxon>
        <taxon>Zymomonas</taxon>
    </lineage>
</organism>
<evidence type="ECO:0000313" key="4">
    <source>
        <dbReference type="EMBL" id="AAV89471.1"/>
    </source>
</evidence>
<sequence length="628" mass="69856">MKNNFKIAKVAQWVLALSIATTSAEAWADPLGNWLAKVNNHHKQKESASEQSVEQDDRTDTDNTVNTSPVANQPQAQTSQTVSQPSAVTPYQSVNNRESQAASQIPAADATDNDVRMSDNDNNDASGRSVDAPQMAEVSHQHVSPAPFPYASLTVGSSELQPETDPRLPVSKGGVVEENVENKGLVDSIVQSTRGRHNAFAWIGVGDNSVMLARDPKDRGMFGTWLGIKPWLRDKGIDIQSSMGGVETAFNARGGDRHALRTAYQWLVQASFDMERLGVVKGGKFNFMMTKRGGGQIEQAINSTTLTEMQEVYGRGNIWRLIEGSYEQQIGRFNIKVGRLTENNEFGMAMTGCSFMSLGFCGNQAGNLVGDYWYNWPVSNWAGRVTYQVSKEVTIGAGVFDVNRKNIQGKVLHENFYMDNPFHPEAGLYIGEVKWAPKFGRENNLEGLFKFDGWYTDDKSYNLRYYQDVAMQTGYSSQGPEVRGRYGAYVTAEQQVLRFDSHRQLTVAFRALKNDGRTNKSTAEVSAYAILFGVSKERPDDWVGLGAGTTWLSNAFLKSQALSAQNRHQEYYSELFYNIQLSPAVFLRPNIQYVVHPGGYYARGPVDTPYNYNSKNIILLGLKSGWVF</sequence>
<feature type="region of interest" description="Disordered" evidence="3">
    <location>
        <begin position="42"/>
        <end position="136"/>
    </location>
</feature>
<dbReference type="Gene3D" id="2.40.160.180">
    <property type="entry name" value="Carbohydrate-selective porin OprB"/>
    <property type="match status" value="1"/>
</dbReference>
<reference evidence="4 5" key="1">
    <citation type="journal article" date="2005" name="Nat. Biotechnol.">
        <title>The genome sequence of the ethanologenic bacterium Zymomonas mobilis ZM4.</title>
        <authorList>
            <person name="Seo J.S."/>
            <person name="Chong H."/>
            <person name="Park H.S."/>
            <person name="Yoon K.O."/>
            <person name="Jung C."/>
            <person name="Kim J.J."/>
            <person name="Hong J.H."/>
            <person name="Kim H."/>
            <person name="Kim J.H."/>
            <person name="Kil J.I."/>
            <person name="Park C.J."/>
            <person name="Oh H.M."/>
            <person name="Lee J.S."/>
            <person name="Jin S.J."/>
            <person name="Um H.W."/>
            <person name="Lee H.J."/>
            <person name="Oh S.J."/>
            <person name="Kim J.Y."/>
            <person name="Kang H.L."/>
            <person name="Lee S.Y."/>
            <person name="Lee K.J."/>
            <person name="Kang H.S."/>
        </authorList>
    </citation>
    <scope>NUCLEOTIDE SEQUENCE [LARGE SCALE GENOMIC DNA]</scope>
    <source>
        <strain evidence="5">ATCC 31821 / ZM4 / CP4</strain>
    </source>
</reference>
<reference evidence="4 5" key="2">
    <citation type="journal article" date="2009" name="Nat. Biotechnol.">
        <title>Improved genome annotation for Zymomonas mobilis.</title>
        <authorList>
            <person name="Yang S."/>
            <person name="Pappas K.M."/>
            <person name="Hauser L.J."/>
            <person name="Land M.L."/>
            <person name="Chen G.L."/>
            <person name="Hurst G.B."/>
            <person name="Pan C."/>
            <person name="Kouvelis V.N."/>
            <person name="Typas M.A."/>
            <person name="Pelletier D.A."/>
            <person name="Klingeman D.M."/>
            <person name="Chang Y.J."/>
            <person name="Samatova N.F."/>
            <person name="Brown S.D."/>
        </authorList>
    </citation>
    <scope>NUCLEOTIDE SEQUENCE [LARGE SCALE GENOMIC DNA]</scope>
    <source>
        <strain evidence="5">ATCC 31821 / ZM4 / CP4</strain>
    </source>
</reference>
<dbReference type="STRING" id="264203.ZMO0847"/>
<dbReference type="InterPro" id="IPR038673">
    <property type="entry name" value="OprB_sf"/>
</dbReference>
<proteinExistence type="inferred from homology"/>
<dbReference type="InterPro" id="IPR052932">
    <property type="entry name" value="OprB_Porin"/>
</dbReference>
<keyword evidence="2" id="KW-0732">Signal</keyword>
<keyword evidence="5" id="KW-1185">Reference proteome</keyword>
<dbReference type="KEGG" id="zmo:ZMO0847"/>
<gene>
    <name evidence="4" type="ordered locus">ZMO0847</name>
</gene>
<dbReference type="Pfam" id="PF04966">
    <property type="entry name" value="OprB"/>
    <property type="match status" value="1"/>
</dbReference>
<dbReference type="RefSeq" id="WP_011240715.1">
    <property type="nucleotide sequence ID" value="NC_006526.2"/>
</dbReference>
<protein>
    <submittedName>
        <fullName evidence="4">Carbohydrate-selective porin OprB</fullName>
    </submittedName>
</protein>
<dbReference type="HOGENOM" id="CLU_451936_0_0_5"/>
<feature type="signal peptide" evidence="2">
    <location>
        <begin position="1"/>
        <end position="28"/>
    </location>
</feature>
<dbReference type="Proteomes" id="UP000001173">
    <property type="component" value="Chromosome"/>
</dbReference>
<comment type="similarity">
    <text evidence="1 2">Belongs to the OprB family.</text>
</comment>
<dbReference type="GO" id="GO:0015288">
    <property type="term" value="F:porin activity"/>
    <property type="evidence" value="ECO:0007669"/>
    <property type="project" value="InterPro"/>
</dbReference>
<dbReference type="PANTHER" id="PTHR37944:SF1">
    <property type="entry name" value="PORIN B"/>
    <property type="match status" value="1"/>
</dbReference>
<evidence type="ECO:0000256" key="3">
    <source>
        <dbReference type="SAM" id="MobiDB-lite"/>
    </source>
</evidence>
<dbReference type="AlphaFoldDB" id="Q5NP89"/>
<feature type="compositionally biased region" description="Polar residues" evidence="3">
    <location>
        <begin position="68"/>
        <end position="103"/>
    </location>
</feature>
<dbReference type="InterPro" id="IPR007049">
    <property type="entry name" value="Carb-sel_porin_OprB"/>
</dbReference>
<dbReference type="GO" id="GO:0016020">
    <property type="term" value="C:membrane"/>
    <property type="evidence" value="ECO:0007669"/>
    <property type="project" value="InterPro"/>
</dbReference>
<evidence type="ECO:0000256" key="2">
    <source>
        <dbReference type="RuleBase" id="RU363072"/>
    </source>
</evidence>
<name>Q5NP89_ZYMMO</name>
<dbReference type="GO" id="GO:0008643">
    <property type="term" value="P:carbohydrate transport"/>
    <property type="evidence" value="ECO:0007669"/>
    <property type="project" value="InterPro"/>
</dbReference>
<evidence type="ECO:0000256" key="1">
    <source>
        <dbReference type="ARBA" id="ARBA00008769"/>
    </source>
</evidence>